<feature type="domain" description="Right handed beta helix" evidence="2">
    <location>
        <begin position="338"/>
        <end position="479"/>
    </location>
</feature>
<evidence type="ECO:0000313" key="4">
    <source>
        <dbReference type="EMBL" id="QHT69676.1"/>
    </source>
</evidence>
<feature type="signal peptide" evidence="1">
    <location>
        <begin position="1"/>
        <end position="19"/>
    </location>
</feature>
<dbReference type="InterPro" id="IPR039448">
    <property type="entry name" value="Beta_helix"/>
</dbReference>
<dbReference type="EMBL" id="CP048222">
    <property type="protein sequence ID" value="QHT69676.1"/>
    <property type="molecule type" value="Genomic_DNA"/>
</dbReference>
<feature type="chain" id="PRO_5025491608" description="Right-handed parallel beta-helix repeat-containing protein" evidence="1">
    <location>
        <begin position="20"/>
        <end position="699"/>
    </location>
</feature>
<reference evidence="4 5" key="1">
    <citation type="submission" date="2020-01" db="EMBL/GenBank/DDBJ databases">
        <authorList>
            <person name="Kim M.K."/>
        </authorList>
    </citation>
    <scope>NUCLEOTIDE SEQUENCE [LARGE SCALE GENOMIC DNA]</scope>
    <source>
        <strain evidence="4 5">172606-1</strain>
    </source>
</reference>
<dbReference type="InterPro" id="IPR048482">
    <property type="entry name" value="GH141_ins"/>
</dbReference>
<dbReference type="Proteomes" id="UP000480178">
    <property type="component" value="Chromosome"/>
</dbReference>
<keyword evidence="1" id="KW-0732">Signal</keyword>
<dbReference type="RefSeq" id="WP_162445660.1">
    <property type="nucleotide sequence ID" value="NZ_CP048222.1"/>
</dbReference>
<dbReference type="InterPro" id="IPR012334">
    <property type="entry name" value="Pectin_lyas_fold"/>
</dbReference>
<dbReference type="SUPFAM" id="SSF51126">
    <property type="entry name" value="Pectin lyase-like"/>
    <property type="match status" value="1"/>
</dbReference>
<evidence type="ECO:0000259" key="3">
    <source>
        <dbReference type="Pfam" id="PF21231"/>
    </source>
</evidence>
<name>A0A6C0GNS2_9BACT</name>
<dbReference type="Pfam" id="PF13229">
    <property type="entry name" value="Beta_helix"/>
    <property type="match status" value="1"/>
</dbReference>
<dbReference type="AlphaFoldDB" id="A0A6C0GNS2"/>
<dbReference type="PANTHER" id="PTHR36453">
    <property type="entry name" value="SECRETED PROTEIN-RELATED"/>
    <property type="match status" value="1"/>
</dbReference>
<evidence type="ECO:0000313" key="5">
    <source>
        <dbReference type="Proteomes" id="UP000480178"/>
    </source>
</evidence>
<dbReference type="SMART" id="SM00710">
    <property type="entry name" value="PbH1"/>
    <property type="match status" value="7"/>
</dbReference>
<feature type="domain" description="GH141-like insertion" evidence="3">
    <location>
        <begin position="123"/>
        <end position="272"/>
    </location>
</feature>
<keyword evidence="5" id="KW-1185">Reference proteome</keyword>
<dbReference type="Gene3D" id="2.160.20.10">
    <property type="entry name" value="Single-stranded right-handed beta-helix, Pectin lyase-like"/>
    <property type="match status" value="2"/>
</dbReference>
<protein>
    <recommendedName>
        <fullName evidence="6">Right-handed parallel beta-helix repeat-containing protein</fullName>
    </recommendedName>
</protein>
<organism evidence="4 5">
    <name type="scientific">Rhodocytophaga rosea</name>
    <dbReference type="NCBI Taxonomy" id="2704465"/>
    <lineage>
        <taxon>Bacteria</taxon>
        <taxon>Pseudomonadati</taxon>
        <taxon>Bacteroidota</taxon>
        <taxon>Cytophagia</taxon>
        <taxon>Cytophagales</taxon>
        <taxon>Rhodocytophagaceae</taxon>
        <taxon>Rhodocytophaga</taxon>
    </lineage>
</organism>
<gene>
    <name evidence="4" type="ORF">GXP67_25025</name>
</gene>
<dbReference type="Pfam" id="PF21231">
    <property type="entry name" value="GH141_M"/>
    <property type="match status" value="1"/>
</dbReference>
<dbReference type="PANTHER" id="PTHR36453:SF1">
    <property type="entry name" value="RIGHT HANDED BETA HELIX DOMAIN-CONTAINING PROTEIN"/>
    <property type="match status" value="1"/>
</dbReference>
<dbReference type="InterPro" id="IPR006626">
    <property type="entry name" value="PbH1"/>
</dbReference>
<dbReference type="InterPro" id="IPR011050">
    <property type="entry name" value="Pectin_lyase_fold/virulence"/>
</dbReference>
<proteinExistence type="predicted"/>
<evidence type="ECO:0000256" key="1">
    <source>
        <dbReference type="SAM" id="SignalP"/>
    </source>
</evidence>
<sequence length="699" mass="79321">MKTFTLFLLYIAVSISALAQDSYNFYVSPTGNDAASGTSQEMPFESIEKARLAVQALKKEGKFNKPVTVYLREGTYYLEKPLIFTQDDSGTEEIPITYTAYPNEKVTIHGGKAITGWKKYKKDIWIAQVPEAKQGTWSFRQLYVNGTLKQRARIPNQGFLRVKGFPDGGPEVHYHTDCQRFEYANQDINPAWTNLTDVEVIVYHFWTDSHLPIQSINSKNRIVTFKHKAGKVFTNDFTKEGARYIVENVWEGLDTPGEWYLNKKTGLLYYYAQPGENLTKAEVIAPVSPAFIHLEGKPLENKPVAYLTFSNLNFQYTNFELPPGNSNDQQGSASVPAAITMSGAQHCTFDNCRIQNIGTFAFEINPGSRYNRISSCEMSYLAAGGIRINGGNTADHPLLRTGYNQITDNLLHHYGEVFPSAVGLLLMHTHHNEILHNEIHHGWYTGISAGWVWGYKHSISTHNLIAYNHIHHIGGDGLLSDMGGIYTLGVSPGTVLRNNLIHDVNANHYGGWGIYNDEGTTHLLIENNIVYNTKFAPYNIHFCKEVTVRNNIFAFGKLEQISRHRMEPHTSVYFENNIVYWKEGELFSQNWKDKPYTFHVSAINPDQELNSTFEANYNLYYNPSLPADSMKYNGLTFAEWQARGKDTHSKYADPLFVDANNYDFHLKPESPALQLGFQPIDMSRVGVRRKEAEVNKPKD</sequence>
<evidence type="ECO:0000259" key="2">
    <source>
        <dbReference type="Pfam" id="PF13229"/>
    </source>
</evidence>
<dbReference type="KEGG" id="rhoz:GXP67_25025"/>
<accession>A0A6C0GNS2</accession>
<evidence type="ECO:0008006" key="6">
    <source>
        <dbReference type="Google" id="ProtNLM"/>
    </source>
</evidence>